<protein>
    <submittedName>
        <fullName evidence="2">Uncharacterized protein</fullName>
    </submittedName>
</protein>
<organism evidence="2 3">
    <name type="scientific">Streptomyces gamaensis</name>
    <dbReference type="NCBI Taxonomy" id="1763542"/>
    <lineage>
        <taxon>Bacteria</taxon>
        <taxon>Bacillati</taxon>
        <taxon>Actinomycetota</taxon>
        <taxon>Actinomycetes</taxon>
        <taxon>Kitasatosporales</taxon>
        <taxon>Streptomycetaceae</taxon>
        <taxon>Streptomyces</taxon>
    </lineage>
</organism>
<sequence length="325" mass="33698">MTARRGKKRQFNFAAIEHVGNDADEGGFLGNEEAEQERRTGKEGTETQLPSPASEPTPAAVSGSAEAAAAAGPQDQRAGELPAPEVLSSAAGLTAPQAPQPSAASLPAESPVEPEPERTVPAPSPVADVPPAPAASPSRASAAPPRAVRPSGRVNDGPAFSPLSAEPPVLRAAKPKRTGKKDKPAQAAVLASFIAQRTGRNWGMWSGRLVPDTVARLQARAEADAASSGRGRLSAGHYLDAALRSLPQSAEEQVALANEWLIQQWDGEHPAGRSAQFSVSPESAALLNGLRQSLRAYRHGIVIDVVCAAVDTFLDVLEAEGPIEG</sequence>
<dbReference type="RefSeq" id="WP_390320588.1">
    <property type="nucleotide sequence ID" value="NZ_JBHSPB010000024.1"/>
</dbReference>
<feature type="compositionally biased region" description="Low complexity" evidence="1">
    <location>
        <begin position="135"/>
        <end position="154"/>
    </location>
</feature>
<dbReference type="EMBL" id="JBHSPB010000024">
    <property type="protein sequence ID" value="MFC5724155.1"/>
    <property type="molecule type" value="Genomic_DNA"/>
</dbReference>
<dbReference type="Proteomes" id="UP001596083">
    <property type="component" value="Unassembled WGS sequence"/>
</dbReference>
<feature type="compositionally biased region" description="Pro residues" evidence="1">
    <location>
        <begin position="122"/>
        <end position="134"/>
    </location>
</feature>
<name>A0ABW0ZCT7_9ACTN</name>
<evidence type="ECO:0000313" key="3">
    <source>
        <dbReference type="Proteomes" id="UP001596083"/>
    </source>
</evidence>
<comment type="caution">
    <text evidence="2">The sequence shown here is derived from an EMBL/GenBank/DDBJ whole genome shotgun (WGS) entry which is preliminary data.</text>
</comment>
<evidence type="ECO:0000256" key="1">
    <source>
        <dbReference type="SAM" id="MobiDB-lite"/>
    </source>
</evidence>
<evidence type="ECO:0000313" key="2">
    <source>
        <dbReference type="EMBL" id="MFC5724155.1"/>
    </source>
</evidence>
<feature type="compositionally biased region" description="Basic and acidic residues" evidence="1">
    <location>
        <begin position="36"/>
        <end position="45"/>
    </location>
</feature>
<gene>
    <name evidence="2" type="ORF">ACFP1Z_28710</name>
</gene>
<feature type="compositionally biased region" description="Basic residues" evidence="1">
    <location>
        <begin position="1"/>
        <end position="10"/>
    </location>
</feature>
<feature type="compositionally biased region" description="Low complexity" evidence="1">
    <location>
        <begin position="59"/>
        <end position="72"/>
    </location>
</feature>
<keyword evidence="3" id="KW-1185">Reference proteome</keyword>
<feature type="region of interest" description="Disordered" evidence="1">
    <location>
        <begin position="1"/>
        <end position="184"/>
    </location>
</feature>
<feature type="compositionally biased region" description="Low complexity" evidence="1">
    <location>
        <begin position="95"/>
        <end position="111"/>
    </location>
</feature>
<accession>A0ABW0ZCT7</accession>
<reference evidence="3" key="1">
    <citation type="journal article" date="2019" name="Int. J. Syst. Evol. Microbiol.">
        <title>The Global Catalogue of Microorganisms (GCM) 10K type strain sequencing project: providing services to taxonomists for standard genome sequencing and annotation.</title>
        <authorList>
            <consortium name="The Broad Institute Genomics Platform"/>
            <consortium name="The Broad Institute Genome Sequencing Center for Infectious Disease"/>
            <person name="Wu L."/>
            <person name="Ma J."/>
        </authorList>
    </citation>
    <scope>NUCLEOTIDE SEQUENCE [LARGE SCALE GENOMIC DNA]</scope>
    <source>
        <strain evidence="3">CGMCC 4.7304</strain>
    </source>
</reference>
<proteinExistence type="predicted"/>